<feature type="non-terminal residue" evidence="2">
    <location>
        <position position="310"/>
    </location>
</feature>
<keyword evidence="3" id="KW-1185">Reference proteome</keyword>
<accession>A0A9W7YAV3</accession>
<protein>
    <submittedName>
        <fullName evidence="2">Uncharacterized protein</fullName>
    </submittedName>
</protein>
<dbReference type="Proteomes" id="UP001143981">
    <property type="component" value="Unassembled WGS sequence"/>
</dbReference>
<name>A0A9W7YAV3_9FUNG</name>
<sequence>MNTRSGFMWYVAKSGSKETSMEHAGLVHSPLVLFTALITNYTFMVRAILSAITVTALFAAATAPTHFPAALSEGGRHFTRWNVLLVPIAAAVLGMIWQHVTDAVGRVFDYISTTAAYALCITEHVTGVRTISDEGRWALKGAPWLRLWLLRPLMPADVVQRAFESMQPISDKARGDDSENALPTSEYYAQVQHAIDRALANTYPYLTFVLEPRNARVPKARNLRIQAGRRAVVLVDDLGHPRDPFHDYETADDPELRKAAAESGRLVPPPASHTDESDLRFKREDYSVVYMPPMGGVREFAYFGLVQVAM</sequence>
<dbReference type="AlphaFoldDB" id="A0A9W7YAV3"/>
<keyword evidence="1" id="KW-0472">Membrane</keyword>
<dbReference type="EMBL" id="JANBOI010000858">
    <property type="protein sequence ID" value="KAJ1728260.1"/>
    <property type="molecule type" value="Genomic_DNA"/>
</dbReference>
<feature type="transmembrane region" description="Helical" evidence="1">
    <location>
        <begin position="47"/>
        <end position="69"/>
    </location>
</feature>
<organism evidence="2 3">
    <name type="scientific">Coemansia biformis</name>
    <dbReference type="NCBI Taxonomy" id="1286918"/>
    <lineage>
        <taxon>Eukaryota</taxon>
        <taxon>Fungi</taxon>
        <taxon>Fungi incertae sedis</taxon>
        <taxon>Zoopagomycota</taxon>
        <taxon>Kickxellomycotina</taxon>
        <taxon>Kickxellomycetes</taxon>
        <taxon>Kickxellales</taxon>
        <taxon>Kickxellaceae</taxon>
        <taxon>Coemansia</taxon>
    </lineage>
</organism>
<evidence type="ECO:0000313" key="3">
    <source>
        <dbReference type="Proteomes" id="UP001143981"/>
    </source>
</evidence>
<comment type="caution">
    <text evidence="2">The sequence shown here is derived from an EMBL/GenBank/DDBJ whole genome shotgun (WGS) entry which is preliminary data.</text>
</comment>
<evidence type="ECO:0000256" key="1">
    <source>
        <dbReference type="SAM" id="Phobius"/>
    </source>
</evidence>
<dbReference type="OrthoDB" id="5599858at2759"/>
<gene>
    <name evidence="2" type="ORF">LPJ61_004128</name>
</gene>
<reference evidence="2" key="1">
    <citation type="submission" date="2022-07" db="EMBL/GenBank/DDBJ databases">
        <title>Phylogenomic reconstructions and comparative analyses of Kickxellomycotina fungi.</title>
        <authorList>
            <person name="Reynolds N.K."/>
            <person name="Stajich J.E."/>
            <person name="Barry K."/>
            <person name="Grigoriev I.V."/>
            <person name="Crous P."/>
            <person name="Smith M.E."/>
        </authorList>
    </citation>
    <scope>NUCLEOTIDE SEQUENCE</scope>
    <source>
        <strain evidence="2">BCRC 34381</strain>
    </source>
</reference>
<keyword evidence="1" id="KW-0812">Transmembrane</keyword>
<evidence type="ECO:0000313" key="2">
    <source>
        <dbReference type="EMBL" id="KAJ1728260.1"/>
    </source>
</evidence>
<feature type="transmembrane region" description="Helical" evidence="1">
    <location>
        <begin position="81"/>
        <end position="100"/>
    </location>
</feature>
<proteinExistence type="predicted"/>
<keyword evidence="1" id="KW-1133">Transmembrane helix</keyword>